<comment type="similarity">
    <text evidence="6">Belongs to the ABC-4 integral membrane protein family.</text>
</comment>
<feature type="transmembrane region" description="Helical" evidence="7">
    <location>
        <begin position="431"/>
        <end position="451"/>
    </location>
</feature>
<feature type="transmembrane region" description="Helical" evidence="7">
    <location>
        <begin position="20"/>
        <end position="44"/>
    </location>
</feature>
<evidence type="ECO:0000256" key="7">
    <source>
        <dbReference type="SAM" id="Phobius"/>
    </source>
</evidence>
<evidence type="ECO:0000256" key="1">
    <source>
        <dbReference type="ARBA" id="ARBA00004651"/>
    </source>
</evidence>
<accession>A0ABY5Z2U7</accession>
<evidence type="ECO:0000313" key="9">
    <source>
        <dbReference type="EMBL" id="UWZ36351.1"/>
    </source>
</evidence>
<sequence length="790" mass="82096">MLNVRSRKVLRDLRQQWGRAVMVIVAMALGVVGTTAISTSYYVAKREQRDAFLGSHPVSATLVVDGLTPQALTTVRAVPGVDAAGSLVEAPGARIRVPGGDWVPMHLTARTDDANMTIARPIPQTGAWPPPPGQIVVESSSDGAIRTVKPGDTVEVELPGSATQTLTVAGTVNDPSLAPGWVEGGAYGFVTTDTMARLDPTATPRRLRLLIGDNRLDRAQVEAVTAAVSARLTAAGARVASLDVPNPGEHPHQKIMDAMLGLELLFGALALTLSALLTVTVVSALLSGQVRQIGTLKAVGARTGQILGGYAAMIAALGGIACAAGWTLGRLAGLAYADFVALFMNFEIADTAMPAWLIAAQLLTGLAVPVLTMGAVLWRATRITAAQAMREHGAVRSARTATGLAAALSARRLPRLPLMGVRNAFRRRARLILAASALAIAGGIFMAAGNLTTGLEQTFVESEIDSEPYDVSARVDKPYPIDRLTAAVATVPGVSRVEGWLTVPATAGAAETVSLQGVDAASPVLDLAVLDGHALTQDGRNELVVSQGLALELPDVRVGTDLTLQIAGRATTWHVVGVARTVRGGIAWVSRDDLAAALGTPGTVNTVRIVTTGHDLSAVQTTQDALDRALTGAGMTVVGRTTLFDTRKILEEHKVIFNVLLNLMTLLSVVVGGMGLAITLTVSVVERTREIGVLRAIGSTTAKLLTLIGVEAAVTGAVSWVLALALAGPATVLFDQLFGNLLLNAPLAFAVNGPMIAAWLAIVTVFCALASIVPARRAAAMTVSDTLAYE</sequence>
<evidence type="ECO:0000256" key="5">
    <source>
        <dbReference type="ARBA" id="ARBA00023136"/>
    </source>
</evidence>
<reference evidence="9" key="1">
    <citation type="submission" date="2021-04" db="EMBL/GenBank/DDBJ databases">
        <title>Biosynthetic gene clusters of Dactylosporangioum roseum.</title>
        <authorList>
            <person name="Hartkoorn R.C."/>
            <person name="Beaudoing E."/>
            <person name="Hot D."/>
            <person name="Moureu S."/>
        </authorList>
    </citation>
    <scope>NUCLEOTIDE SEQUENCE</scope>
    <source>
        <strain evidence="9">NRRL B-16295</strain>
    </source>
</reference>
<keyword evidence="2" id="KW-1003">Cell membrane</keyword>
<feature type="transmembrane region" description="Helical" evidence="7">
    <location>
        <begin position="655"/>
        <end position="683"/>
    </location>
</feature>
<comment type="subcellular location">
    <subcellularLocation>
        <location evidence="1">Cell membrane</location>
        <topology evidence="1">Multi-pass membrane protein</topology>
    </subcellularLocation>
</comment>
<evidence type="ECO:0000256" key="4">
    <source>
        <dbReference type="ARBA" id="ARBA00022989"/>
    </source>
</evidence>
<feature type="transmembrane region" description="Helical" evidence="7">
    <location>
        <begin position="306"/>
        <end position="324"/>
    </location>
</feature>
<feature type="transmembrane region" description="Helical" evidence="7">
    <location>
        <begin position="747"/>
        <end position="773"/>
    </location>
</feature>
<dbReference type="InterPro" id="IPR050250">
    <property type="entry name" value="Macrolide_Exporter_MacB"/>
</dbReference>
<dbReference type="PANTHER" id="PTHR30572">
    <property type="entry name" value="MEMBRANE COMPONENT OF TRANSPORTER-RELATED"/>
    <property type="match status" value="1"/>
</dbReference>
<keyword evidence="4 7" id="KW-1133">Transmembrane helix</keyword>
<evidence type="ECO:0000256" key="2">
    <source>
        <dbReference type="ARBA" id="ARBA00022475"/>
    </source>
</evidence>
<keyword evidence="10" id="KW-1185">Reference proteome</keyword>
<evidence type="ECO:0000313" key="10">
    <source>
        <dbReference type="Proteomes" id="UP001058271"/>
    </source>
</evidence>
<feature type="domain" description="ABC3 transporter permease C-terminal" evidence="8">
    <location>
        <begin position="265"/>
        <end position="384"/>
    </location>
</feature>
<organism evidence="9 10">
    <name type="scientific">Dactylosporangium roseum</name>
    <dbReference type="NCBI Taxonomy" id="47989"/>
    <lineage>
        <taxon>Bacteria</taxon>
        <taxon>Bacillati</taxon>
        <taxon>Actinomycetota</taxon>
        <taxon>Actinomycetes</taxon>
        <taxon>Micromonosporales</taxon>
        <taxon>Micromonosporaceae</taxon>
        <taxon>Dactylosporangium</taxon>
    </lineage>
</organism>
<feature type="transmembrane region" description="Helical" evidence="7">
    <location>
        <begin position="355"/>
        <end position="380"/>
    </location>
</feature>
<gene>
    <name evidence="9" type="ORF">Drose_35850</name>
</gene>
<feature type="domain" description="ABC3 transporter permease C-terminal" evidence="8">
    <location>
        <begin position="663"/>
        <end position="781"/>
    </location>
</feature>
<dbReference type="RefSeq" id="WP_260725681.1">
    <property type="nucleotide sequence ID" value="NZ_BAAABS010000068.1"/>
</dbReference>
<dbReference type="Proteomes" id="UP001058271">
    <property type="component" value="Chromosome"/>
</dbReference>
<evidence type="ECO:0000256" key="3">
    <source>
        <dbReference type="ARBA" id="ARBA00022692"/>
    </source>
</evidence>
<keyword evidence="5 7" id="KW-0472">Membrane</keyword>
<dbReference type="EMBL" id="CP073721">
    <property type="protein sequence ID" value="UWZ36351.1"/>
    <property type="molecule type" value="Genomic_DNA"/>
</dbReference>
<feature type="transmembrane region" description="Helical" evidence="7">
    <location>
        <begin position="264"/>
        <end position="286"/>
    </location>
</feature>
<proteinExistence type="inferred from homology"/>
<keyword evidence="3 7" id="KW-0812">Transmembrane</keyword>
<name>A0ABY5Z2U7_9ACTN</name>
<evidence type="ECO:0000259" key="8">
    <source>
        <dbReference type="Pfam" id="PF02687"/>
    </source>
</evidence>
<dbReference type="InterPro" id="IPR003838">
    <property type="entry name" value="ABC3_permease_C"/>
</dbReference>
<dbReference type="PANTHER" id="PTHR30572:SF4">
    <property type="entry name" value="ABC TRANSPORTER PERMEASE YTRF"/>
    <property type="match status" value="1"/>
</dbReference>
<dbReference type="Pfam" id="PF02687">
    <property type="entry name" value="FtsX"/>
    <property type="match status" value="2"/>
</dbReference>
<evidence type="ECO:0000256" key="6">
    <source>
        <dbReference type="ARBA" id="ARBA00038076"/>
    </source>
</evidence>
<feature type="transmembrane region" description="Helical" evidence="7">
    <location>
        <begin position="704"/>
        <end position="727"/>
    </location>
</feature>
<protein>
    <submittedName>
        <fullName evidence="9">FtsX-like permease family protein</fullName>
    </submittedName>
</protein>